<evidence type="ECO:0000313" key="3">
    <source>
        <dbReference type="Proteomes" id="UP000607653"/>
    </source>
</evidence>
<gene>
    <name evidence="2" type="ORF">HUJ06_025848</name>
</gene>
<feature type="compositionally biased region" description="Basic residues" evidence="1">
    <location>
        <begin position="14"/>
        <end position="23"/>
    </location>
</feature>
<reference evidence="2 3" key="1">
    <citation type="journal article" date="2020" name="Mol. Biol. Evol.">
        <title>Distinct Expression and Methylation Patterns for Genes with Different Fates following a Single Whole-Genome Duplication in Flowering Plants.</title>
        <authorList>
            <person name="Shi T."/>
            <person name="Rahmani R.S."/>
            <person name="Gugger P.F."/>
            <person name="Wang M."/>
            <person name="Li H."/>
            <person name="Zhang Y."/>
            <person name="Li Z."/>
            <person name="Wang Q."/>
            <person name="Van de Peer Y."/>
            <person name="Marchal K."/>
            <person name="Chen J."/>
        </authorList>
    </citation>
    <scope>NUCLEOTIDE SEQUENCE [LARGE SCALE GENOMIC DNA]</scope>
    <source>
        <tissue evidence="2">Leaf</tissue>
    </source>
</reference>
<feature type="region of interest" description="Disordered" evidence="1">
    <location>
        <begin position="14"/>
        <end position="40"/>
    </location>
</feature>
<organism evidence="2 3">
    <name type="scientific">Nelumbo nucifera</name>
    <name type="common">Sacred lotus</name>
    <dbReference type="NCBI Taxonomy" id="4432"/>
    <lineage>
        <taxon>Eukaryota</taxon>
        <taxon>Viridiplantae</taxon>
        <taxon>Streptophyta</taxon>
        <taxon>Embryophyta</taxon>
        <taxon>Tracheophyta</taxon>
        <taxon>Spermatophyta</taxon>
        <taxon>Magnoliopsida</taxon>
        <taxon>Proteales</taxon>
        <taxon>Nelumbonaceae</taxon>
        <taxon>Nelumbo</taxon>
    </lineage>
</organism>
<protein>
    <submittedName>
        <fullName evidence="2">Uncharacterized protein</fullName>
    </submittedName>
</protein>
<keyword evidence="3" id="KW-1185">Reference proteome</keyword>
<feature type="compositionally biased region" description="Basic residues" evidence="1">
    <location>
        <begin position="30"/>
        <end position="40"/>
    </location>
</feature>
<sequence>MTLREQEIERVRKKITSLHRVNKRPNERMRGRKKNDRRKG</sequence>
<accession>A0A822XS13</accession>
<evidence type="ECO:0000313" key="2">
    <source>
        <dbReference type="EMBL" id="DAD24384.1"/>
    </source>
</evidence>
<name>A0A822XS13_NELNU</name>
<proteinExistence type="predicted"/>
<comment type="caution">
    <text evidence="2">The sequence shown here is derived from an EMBL/GenBank/DDBJ whole genome shotgun (WGS) entry which is preliminary data.</text>
</comment>
<dbReference type="EMBL" id="DUZY01000001">
    <property type="protein sequence ID" value="DAD24384.1"/>
    <property type="molecule type" value="Genomic_DNA"/>
</dbReference>
<dbReference type="Proteomes" id="UP000607653">
    <property type="component" value="Unassembled WGS sequence"/>
</dbReference>
<evidence type="ECO:0000256" key="1">
    <source>
        <dbReference type="SAM" id="MobiDB-lite"/>
    </source>
</evidence>
<dbReference type="AlphaFoldDB" id="A0A822XS13"/>